<dbReference type="PANTHER" id="PTHR43501:SF1">
    <property type="entry name" value="CYTOSOL NON-SPECIFIC DIPEPTIDASE"/>
    <property type="match status" value="1"/>
</dbReference>
<dbReference type="AlphaFoldDB" id="A0A3D8J7M7"/>
<dbReference type="RefSeq" id="WP_115579105.1">
    <property type="nucleotide sequence ID" value="NZ_NXLX01000010.1"/>
</dbReference>
<dbReference type="OrthoDB" id="9773892at2"/>
<sequence length="426" mass="47942">MIKRCLEIFNQISAIPHPSGDTERLKKYICDFAKNLACEIKTDTAGNIYLKKGKPKLCLQAHYDMVLAGDVAALNLIKKDNFLMAKDSSLGADNGIGIALSLMFLEQEENLECLFTNDEEIGLLGARDLKLRIESKNLLNLDSEFFGSIVVGCAGGYVLKNKFLLKLNKASYSYSYQIQSRGYKGGHSGLDIAHNPKNPIQDIFLKLKDKDYGIFSLNAGEFSNSIPINLKMQIKTNTILSSDESFEILPIDDLPFCYEKNQLEQYILGLNIGVQNKNHQNQVIQSLNLAKITQLQDAFEVILMGRANYKELLEKSLKREQDSYILYGKDSVVEEFYPPWEEEQGGVLLDIIKKSFAYRASIVETIHAGLECGILKERLLLMGLEDLEIVSLGPSIFNPHSKKERLDLVSLEEFCKVLSCVVRELC</sequence>
<dbReference type="Gene3D" id="3.40.630.10">
    <property type="entry name" value="Zn peptidases"/>
    <property type="match status" value="2"/>
</dbReference>
<proteinExistence type="predicted"/>
<accession>A0A3D8J7M7</accession>
<evidence type="ECO:0000313" key="2">
    <source>
        <dbReference type="Proteomes" id="UP000256695"/>
    </source>
</evidence>
<name>A0A3D8J7M7_9HELI</name>
<reference evidence="1 2" key="1">
    <citation type="submission" date="2018-04" db="EMBL/GenBank/DDBJ databases">
        <title>Novel Campyloabacter and Helicobacter Species and Strains.</title>
        <authorList>
            <person name="Mannion A.J."/>
            <person name="Shen Z."/>
            <person name="Fox J.G."/>
        </authorList>
    </citation>
    <scope>NUCLEOTIDE SEQUENCE [LARGE SCALE GENOMIC DNA]</scope>
    <source>
        <strain evidence="1 2">MIT 04-9362</strain>
    </source>
</reference>
<protein>
    <submittedName>
        <fullName evidence="1">Peptidase-di-tripeptidase</fullName>
    </submittedName>
</protein>
<gene>
    <name evidence="1" type="ORF">CQA57_04850</name>
</gene>
<dbReference type="GO" id="GO:0005829">
    <property type="term" value="C:cytosol"/>
    <property type="evidence" value="ECO:0007669"/>
    <property type="project" value="TreeGrafter"/>
</dbReference>
<comment type="caution">
    <text evidence="1">The sequence shown here is derived from an EMBL/GenBank/DDBJ whole genome shotgun (WGS) entry which is preliminary data.</text>
</comment>
<organism evidence="1 2">
    <name type="scientific">Helicobacter anseris</name>
    <dbReference type="NCBI Taxonomy" id="375926"/>
    <lineage>
        <taxon>Bacteria</taxon>
        <taxon>Pseudomonadati</taxon>
        <taxon>Campylobacterota</taxon>
        <taxon>Epsilonproteobacteria</taxon>
        <taxon>Campylobacterales</taxon>
        <taxon>Helicobacteraceae</taxon>
        <taxon>Helicobacter</taxon>
    </lineage>
</organism>
<keyword evidence="2" id="KW-1185">Reference proteome</keyword>
<dbReference type="PRINTS" id="PR00934">
    <property type="entry name" value="XHISDIPTASE"/>
</dbReference>
<dbReference type="EMBL" id="NXLX01000010">
    <property type="protein sequence ID" value="RDU73513.1"/>
    <property type="molecule type" value="Genomic_DNA"/>
</dbReference>
<dbReference type="PANTHER" id="PTHR43501">
    <property type="entry name" value="CYTOSOL NON-SPECIFIC DIPEPTIDASE"/>
    <property type="match status" value="1"/>
</dbReference>
<dbReference type="InterPro" id="IPR001160">
    <property type="entry name" value="Peptidase_M20C"/>
</dbReference>
<dbReference type="GO" id="GO:0006508">
    <property type="term" value="P:proteolysis"/>
    <property type="evidence" value="ECO:0007669"/>
    <property type="project" value="InterPro"/>
</dbReference>
<dbReference type="Proteomes" id="UP000256695">
    <property type="component" value="Unassembled WGS sequence"/>
</dbReference>
<dbReference type="GO" id="GO:0070573">
    <property type="term" value="F:metallodipeptidase activity"/>
    <property type="evidence" value="ECO:0007669"/>
    <property type="project" value="TreeGrafter"/>
</dbReference>
<evidence type="ECO:0000313" key="1">
    <source>
        <dbReference type="EMBL" id="RDU73513.1"/>
    </source>
</evidence>
<dbReference type="SUPFAM" id="SSF53187">
    <property type="entry name" value="Zn-dependent exopeptidases"/>
    <property type="match status" value="1"/>
</dbReference>